<evidence type="ECO:0000256" key="1">
    <source>
        <dbReference type="SAM" id="Phobius"/>
    </source>
</evidence>
<feature type="transmembrane region" description="Helical" evidence="1">
    <location>
        <begin position="112"/>
        <end position="133"/>
    </location>
</feature>
<evidence type="ECO:0000313" key="2">
    <source>
        <dbReference type="EMBL" id="MFC7138914.1"/>
    </source>
</evidence>
<keyword evidence="3" id="KW-1185">Reference proteome</keyword>
<sequence>MTWKTVMDDDLLGVRRSRLGQGVAATTFVFTAGIAILVALAHYSNPGSEAPTFDSIMLLIGGILSVILPFIAMLGSYGAIIQERETGSVRFLLGFPNSRLEAYVGKYLSRSVLFAASMALGLVVVAGVGFGVLRQPDVVSFLAFVVATLAFGIVFVGIGLAASAVLDSETQATTGIISAYVLFRGVWPVMQWGGLWLTRPDGELGARPYPEWYFYLGRFNPMNAYVKLVNVIFNDDSFLPLLLTNAQGPEAGFFAVSEWYAIGSLLVWLVVVPVLGYLVFKNKDVL</sequence>
<dbReference type="PANTHER" id="PTHR43471:SF1">
    <property type="entry name" value="ABC TRANSPORTER PERMEASE PROTEIN NOSY-RELATED"/>
    <property type="match status" value="1"/>
</dbReference>
<keyword evidence="1" id="KW-0812">Transmembrane</keyword>
<dbReference type="Proteomes" id="UP001596432">
    <property type="component" value="Unassembled WGS sequence"/>
</dbReference>
<dbReference type="AlphaFoldDB" id="A0ABD5XUW6"/>
<comment type="caution">
    <text evidence="2">The sequence shown here is derived from an EMBL/GenBank/DDBJ whole genome shotgun (WGS) entry which is preliminary data.</text>
</comment>
<name>A0ABD5XUW6_9EURY</name>
<feature type="transmembrane region" description="Helical" evidence="1">
    <location>
        <begin position="259"/>
        <end position="280"/>
    </location>
</feature>
<dbReference type="GO" id="GO:0005886">
    <property type="term" value="C:plasma membrane"/>
    <property type="evidence" value="ECO:0007669"/>
    <property type="project" value="UniProtKB-SubCell"/>
</dbReference>
<feature type="transmembrane region" description="Helical" evidence="1">
    <location>
        <begin position="139"/>
        <end position="165"/>
    </location>
</feature>
<proteinExistence type="predicted"/>
<feature type="transmembrane region" description="Helical" evidence="1">
    <location>
        <begin position="56"/>
        <end position="80"/>
    </location>
</feature>
<keyword evidence="1" id="KW-1133">Transmembrane helix</keyword>
<feature type="transmembrane region" description="Helical" evidence="1">
    <location>
        <begin position="172"/>
        <end position="190"/>
    </location>
</feature>
<dbReference type="PANTHER" id="PTHR43471">
    <property type="entry name" value="ABC TRANSPORTER PERMEASE"/>
    <property type="match status" value="1"/>
</dbReference>
<gene>
    <name evidence="2" type="ORF">ACFQMA_03565</name>
</gene>
<dbReference type="RefSeq" id="WP_274324515.1">
    <property type="nucleotide sequence ID" value="NZ_CP118158.1"/>
</dbReference>
<organism evidence="2 3">
    <name type="scientific">Halosimplex aquaticum</name>
    <dbReference type="NCBI Taxonomy" id="3026162"/>
    <lineage>
        <taxon>Archaea</taxon>
        <taxon>Methanobacteriati</taxon>
        <taxon>Methanobacteriota</taxon>
        <taxon>Stenosarchaea group</taxon>
        <taxon>Halobacteria</taxon>
        <taxon>Halobacteriales</taxon>
        <taxon>Haloarculaceae</taxon>
        <taxon>Halosimplex</taxon>
    </lineage>
</organism>
<evidence type="ECO:0000313" key="3">
    <source>
        <dbReference type="Proteomes" id="UP001596432"/>
    </source>
</evidence>
<dbReference type="EMBL" id="JBHTAS010000001">
    <property type="protein sequence ID" value="MFC7138914.1"/>
    <property type="molecule type" value="Genomic_DNA"/>
</dbReference>
<reference evidence="2 3" key="1">
    <citation type="journal article" date="2019" name="Int. J. Syst. Evol. Microbiol.">
        <title>The Global Catalogue of Microorganisms (GCM) 10K type strain sequencing project: providing services to taxonomists for standard genome sequencing and annotation.</title>
        <authorList>
            <consortium name="The Broad Institute Genomics Platform"/>
            <consortium name="The Broad Institute Genome Sequencing Center for Infectious Disease"/>
            <person name="Wu L."/>
            <person name="Ma J."/>
        </authorList>
    </citation>
    <scope>NUCLEOTIDE SEQUENCE [LARGE SCALE GENOMIC DNA]</scope>
    <source>
        <strain evidence="2 3">XZYJT29</strain>
    </source>
</reference>
<protein>
    <submittedName>
        <fullName evidence="2">ABC transporter permease subunit</fullName>
    </submittedName>
</protein>
<keyword evidence="1" id="KW-0472">Membrane</keyword>
<dbReference type="GeneID" id="78819160"/>
<feature type="transmembrane region" description="Helical" evidence="1">
    <location>
        <begin position="21"/>
        <end position="44"/>
    </location>
</feature>
<dbReference type="Pfam" id="PF12679">
    <property type="entry name" value="ABC2_membrane_2"/>
    <property type="match status" value="1"/>
</dbReference>
<accession>A0ABD5XUW6</accession>